<sequence>MAIAGPGLPSFVLLLQSVADQLERFPGRNRGRADPALHASTGMNLHHVGRIDTDVQAEDQRHADRFHALLDAPALRRTVDTLDLAQMPYAGEANR</sequence>
<name>A0A2M3ZVV3_9DIPT</name>
<protein>
    <submittedName>
        <fullName evidence="1">Putative secreted peptide</fullName>
    </submittedName>
</protein>
<dbReference type="EMBL" id="GGFM01011874">
    <property type="protein sequence ID" value="MBW32625.1"/>
    <property type="molecule type" value="Transcribed_RNA"/>
</dbReference>
<reference evidence="1" key="1">
    <citation type="submission" date="2018-01" db="EMBL/GenBank/DDBJ databases">
        <title>An insight into the sialome of Amazonian anophelines.</title>
        <authorList>
            <person name="Ribeiro J.M."/>
            <person name="Scarpassa V."/>
            <person name="Calvo E."/>
        </authorList>
    </citation>
    <scope>NUCLEOTIDE SEQUENCE</scope>
    <source>
        <tissue evidence="1">Salivary glands</tissue>
    </source>
</reference>
<organism evidence="1">
    <name type="scientific">Anopheles braziliensis</name>
    <dbReference type="NCBI Taxonomy" id="58242"/>
    <lineage>
        <taxon>Eukaryota</taxon>
        <taxon>Metazoa</taxon>
        <taxon>Ecdysozoa</taxon>
        <taxon>Arthropoda</taxon>
        <taxon>Hexapoda</taxon>
        <taxon>Insecta</taxon>
        <taxon>Pterygota</taxon>
        <taxon>Neoptera</taxon>
        <taxon>Endopterygota</taxon>
        <taxon>Diptera</taxon>
        <taxon>Nematocera</taxon>
        <taxon>Culicoidea</taxon>
        <taxon>Culicidae</taxon>
        <taxon>Anophelinae</taxon>
        <taxon>Anopheles</taxon>
    </lineage>
</organism>
<dbReference type="AlphaFoldDB" id="A0A2M3ZVV3"/>
<accession>A0A2M3ZVV3</accession>
<evidence type="ECO:0000313" key="1">
    <source>
        <dbReference type="EMBL" id="MBW32625.1"/>
    </source>
</evidence>
<proteinExistence type="predicted"/>